<dbReference type="InterPro" id="IPR036397">
    <property type="entry name" value="RNaseH_sf"/>
</dbReference>
<dbReference type="SUPFAM" id="SSF53098">
    <property type="entry name" value="Ribonuclease H-like"/>
    <property type="match status" value="1"/>
</dbReference>
<feature type="compositionally biased region" description="Basic residues" evidence="1">
    <location>
        <begin position="901"/>
        <end position="910"/>
    </location>
</feature>
<feature type="compositionally biased region" description="Basic residues" evidence="1">
    <location>
        <begin position="919"/>
        <end position="928"/>
    </location>
</feature>
<gene>
    <name evidence="3" type="ORF">TBRA_LOCUS14508</name>
</gene>
<dbReference type="FunFam" id="3.30.420.10:FF:000032">
    <property type="entry name" value="Retrovirus-related Pol polyprotein from transposon 297-like Protein"/>
    <property type="match status" value="1"/>
</dbReference>
<protein>
    <recommendedName>
        <fullName evidence="2">Integrase catalytic domain-containing protein</fullName>
    </recommendedName>
</protein>
<sequence>MSSNVTMANQSDNLDNEVQVPEEAMNSITNNREEAINSTTAETAEPGKQPKVEDELVGSRTQNRASGAASLRLAVREQRFSVQPEHATVAIYVWRYRPLLRTKARVHHPRGAISEAYPEIPILFHTGDPNDVGRVHLDIEVAGAARGFKKKKKKKKDEENSKIVAIEHRAIFNGSIRGTRHVHHTARRFSYVAKYHALPAAEHRTSSEAAVSNATNFESQANRLNTIAAATPDASMQHSGRSSDFSQSSEQANSTASFIELAQSFKALTDSMNSVIISFKEKLVDEVTAPSAPLVQFDAPPVIPQPHRSSAASAPIRPNLQVNSIGIAEPSAAQSLPRSRISSLSYPPFSELPSDPFDLLDREIYPSLDSPIVGPVALKPALKSSHFPSFWKHSPELWLDTIEENFRLLGVTSDHEKYIHTMSSLGGDVIAEIANAARNLPNVVGLLPEVRGYQYLLTMIDRFSRWPEAVPLKDITMETVAREFVSNWVVRFGAPSIITTDQGGQFEGGLFRDVCRALGIDKKRTTPYHPQSNGMVERFHRDLKAALRCRRESGEWLDNLPAVMLGLRTRPILGTDMSPAEMLYGRALRIPGIFCNYDDDDIDTSEFKESFLRYMMDLKPLHVEHKSNTKPFYFKDLDKCSHVLKLIKVKQPSLCPPYSSPHYVEGRDDDRKHFDININGEIVKVSTDQLKPSYFLGDEEEGVGVDDLLTDSQRRTATPSMLAAGRFVLEDDASIPALNNQVTLDSHQAPLQRDSQVFSGSHQAPLQQDSQVFSGSHQAPLQRDSQVFSGSRRAPSQRDSQVVSVSQLIPSQPSQLVSSQPSEQYVSVPDLLNGSLHDSTNAESQPFPISHLRNGSSLDFDRIEEVAGDGTQAADEEIIPSSVPFPPPSSLADHSYPINPNKRRRNKRKASSISNHSTQAKKARGNTK</sequence>
<dbReference type="GO" id="GO:0015074">
    <property type="term" value="P:DNA integration"/>
    <property type="evidence" value="ECO:0007669"/>
    <property type="project" value="InterPro"/>
</dbReference>
<feature type="domain" description="Integrase catalytic" evidence="2">
    <location>
        <begin position="416"/>
        <end position="587"/>
    </location>
</feature>
<evidence type="ECO:0000313" key="4">
    <source>
        <dbReference type="Proteomes" id="UP000479190"/>
    </source>
</evidence>
<feature type="compositionally biased region" description="Polar residues" evidence="1">
    <location>
        <begin position="26"/>
        <end position="42"/>
    </location>
</feature>
<proteinExistence type="predicted"/>
<dbReference type="AlphaFoldDB" id="A0A6H5J3E6"/>
<dbReference type="GO" id="GO:0003676">
    <property type="term" value="F:nucleic acid binding"/>
    <property type="evidence" value="ECO:0007669"/>
    <property type="project" value="InterPro"/>
</dbReference>
<feature type="region of interest" description="Disordered" evidence="1">
    <location>
        <begin position="836"/>
        <end position="855"/>
    </location>
</feature>
<name>A0A6H5J3E6_9HYME</name>
<dbReference type="PROSITE" id="PS50994">
    <property type="entry name" value="INTEGRASE"/>
    <property type="match status" value="1"/>
</dbReference>
<dbReference type="Pfam" id="PF00665">
    <property type="entry name" value="rve"/>
    <property type="match status" value="1"/>
</dbReference>
<evidence type="ECO:0000313" key="3">
    <source>
        <dbReference type="EMBL" id="CAB0042920.1"/>
    </source>
</evidence>
<feature type="region of interest" description="Disordered" evidence="1">
    <location>
        <begin position="24"/>
        <end position="69"/>
    </location>
</feature>
<feature type="compositionally biased region" description="Polar residues" evidence="1">
    <location>
        <begin position="771"/>
        <end position="789"/>
    </location>
</feature>
<dbReference type="InterPro" id="IPR012337">
    <property type="entry name" value="RNaseH-like_sf"/>
</dbReference>
<dbReference type="PANTHER" id="PTHR38681:SF1">
    <property type="entry name" value="RETROVIRUS-RELATED POL POLYPROTEIN FROM TRANSPOSON 412-LIKE PROTEIN"/>
    <property type="match status" value="1"/>
</dbReference>
<dbReference type="OrthoDB" id="6515561at2759"/>
<evidence type="ECO:0000256" key="1">
    <source>
        <dbReference type="SAM" id="MobiDB-lite"/>
    </source>
</evidence>
<dbReference type="EMBL" id="CADCXV010001239">
    <property type="protein sequence ID" value="CAB0042920.1"/>
    <property type="molecule type" value="Genomic_DNA"/>
</dbReference>
<accession>A0A6H5J3E6</accession>
<dbReference type="PANTHER" id="PTHR38681">
    <property type="entry name" value="RETROVIRUS-RELATED POL POLYPROTEIN FROM TRANSPOSON 412-LIKE PROTEIN-RELATED"/>
    <property type="match status" value="1"/>
</dbReference>
<reference evidence="3 4" key="1">
    <citation type="submission" date="2020-02" db="EMBL/GenBank/DDBJ databases">
        <authorList>
            <person name="Ferguson B K."/>
        </authorList>
    </citation>
    <scope>NUCLEOTIDE SEQUENCE [LARGE SCALE GENOMIC DNA]</scope>
</reference>
<organism evidence="3 4">
    <name type="scientific">Trichogramma brassicae</name>
    <dbReference type="NCBI Taxonomy" id="86971"/>
    <lineage>
        <taxon>Eukaryota</taxon>
        <taxon>Metazoa</taxon>
        <taxon>Ecdysozoa</taxon>
        <taxon>Arthropoda</taxon>
        <taxon>Hexapoda</taxon>
        <taxon>Insecta</taxon>
        <taxon>Pterygota</taxon>
        <taxon>Neoptera</taxon>
        <taxon>Endopterygota</taxon>
        <taxon>Hymenoptera</taxon>
        <taxon>Apocrita</taxon>
        <taxon>Proctotrupomorpha</taxon>
        <taxon>Chalcidoidea</taxon>
        <taxon>Trichogrammatidae</taxon>
        <taxon>Trichogramma</taxon>
    </lineage>
</organism>
<dbReference type="Pfam" id="PF23055">
    <property type="entry name" value="DUF7041"/>
    <property type="match status" value="1"/>
</dbReference>
<dbReference type="Gene3D" id="3.30.420.10">
    <property type="entry name" value="Ribonuclease H-like superfamily/Ribonuclease H"/>
    <property type="match status" value="1"/>
</dbReference>
<dbReference type="InterPro" id="IPR001584">
    <property type="entry name" value="Integrase_cat-core"/>
</dbReference>
<dbReference type="Proteomes" id="UP000479190">
    <property type="component" value="Unassembled WGS sequence"/>
</dbReference>
<evidence type="ECO:0000259" key="2">
    <source>
        <dbReference type="PROSITE" id="PS50994"/>
    </source>
</evidence>
<feature type="compositionally biased region" description="Low complexity" evidence="1">
    <location>
        <begin position="797"/>
        <end position="822"/>
    </location>
</feature>
<feature type="region of interest" description="Disordered" evidence="1">
    <location>
        <begin position="869"/>
        <end position="928"/>
    </location>
</feature>
<feature type="region of interest" description="Disordered" evidence="1">
    <location>
        <begin position="771"/>
        <end position="822"/>
    </location>
</feature>
<dbReference type="InterPro" id="IPR055469">
    <property type="entry name" value="DUF7041"/>
</dbReference>
<keyword evidence="4" id="KW-1185">Reference proteome</keyword>